<accession>A0A4Y2IRU9</accession>
<evidence type="ECO:0000313" key="2">
    <source>
        <dbReference type="Proteomes" id="UP000499080"/>
    </source>
</evidence>
<comment type="caution">
    <text evidence="1">The sequence shown here is derived from an EMBL/GenBank/DDBJ whole genome shotgun (WGS) entry which is preliminary data.</text>
</comment>
<reference evidence="1 2" key="1">
    <citation type="journal article" date="2019" name="Sci. Rep.">
        <title>Orb-weaving spider Araneus ventricosus genome elucidates the spidroin gene catalogue.</title>
        <authorList>
            <person name="Kono N."/>
            <person name="Nakamura H."/>
            <person name="Ohtoshi R."/>
            <person name="Moran D.A.P."/>
            <person name="Shinohara A."/>
            <person name="Yoshida Y."/>
            <person name="Fujiwara M."/>
            <person name="Mori M."/>
            <person name="Tomita M."/>
            <person name="Arakawa K."/>
        </authorList>
    </citation>
    <scope>NUCLEOTIDE SEQUENCE [LARGE SCALE GENOMIC DNA]</scope>
</reference>
<keyword evidence="2" id="KW-1185">Reference proteome</keyword>
<protein>
    <submittedName>
        <fullName evidence="1">Uncharacterized protein</fullName>
    </submittedName>
</protein>
<proteinExistence type="predicted"/>
<feature type="non-terminal residue" evidence="1">
    <location>
        <position position="1"/>
    </location>
</feature>
<dbReference type="EMBL" id="BGPR01187105">
    <property type="protein sequence ID" value="GBM80394.1"/>
    <property type="molecule type" value="Genomic_DNA"/>
</dbReference>
<dbReference type="AlphaFoldDB" id="A0A4Y2IRU9"/>
<name>A0A4Y2IRU9_ARAVE</name>
<evidence type="ECO:0000313" key="1">
    <source>
        <dbReference type="EMBL" id="GBM80394.1"/>
    </source>
</evidence>
<dbReference type="PANTHER" id="PTHR47331">
    <property type="entry name" value="PHD-TYPE DOMAIN-CONTAINING PROTEIN"/>
    <property type="match status" value="1"/>
</dbReference>
<dbReference type="PANTHER" id="PTHR47331:SF1">
    <property type="entry name" value="GAG-LIKE PROTEIN"/>
    <property type="match status" value="1"/>
</dbReference>
<dbReference type="OrthoDB" id="8065733at2759"/>
<dbReference type="Proteomes" id="UP000499080">
    <property type="component" value="Unassembled WGS sequence"/>
</dbReference>
<gene>
    <name evidence="1" type="ORF">AVEN_15239_1</name>
</gene>
<organism evidence="1 2">
    <name type="scientific">Araneus ventricosus</name>
    <name type="common">Orbweaver spider</name>
    <name type="synonym">Epeira ventricosa</name>
    <dbReference type="NCBI Taxonomy" id="182803"/>
    <lineage>
        <taxon>Eukaryota</taxon>
        <taxon>Metazoa</taxon>
        <taxon>Ecdysozoa</taxon>
        <taxon>Arthropoda</taxon>
        <taxon>Chelicerata</taxon>
        <taxon>Arachnida</taxon>
        <taxon>Araneae</taxon>
        <taxon>Araneomorphae</taxon>
        <taxon>Entelegynae</taxon>
        <taxon>Araneoidea</taxon>
        <taxon>Araneidae</taxon>
        <taxon>Araneus</taxon>
    </lineage>
</organism>
<sequence>CEELYKSTVSRDDSGRYTVKLPFKPHHKLGNSKSTAVKCFYSLEHRLQKTPTLRQQYTSFLREYEELNHMELVPNNQSYLPESEAFYLPHHEGRVDHVVREESISTKLRVVFNGSAKSSNSVSLNEALYTGPKLQPDVLKILLNPLNGSKISAECFENGSCVAKW</sequence>